<reference evidence="7 8" key="1">
    <citation type="journal article" date="2016" name="Nat. Commun.">
        <title>Thousands of microbial genomes shed light on interconnected biogeochemical processes in an aquifer system.</title>
        <authorList>
            <person name="Anantharaman K."/>
            <person name="Brown C.T."/>
            <person name="Hug L.A."/>
            <person name="Sharon I."/>
            <person name="Castelle C.J."/>
            <person name="Probst A.J."/>
            <person name="Thomas B.C."/>
            <person name="Singh A."/>
            <person name="Wilkins M.J."/>
            <person name="Karaoz U."/>
            <person name="Brodie E.L."/>
            <person name="Williams K.H."/>
            <person name="Hubbard S.S."/>
            <person name="Banfield J.F."/>
        </authorList>
    </citation>
    <scope>NUCLEOTIDE SEQUENCE [LARGE SCALE GENOMIC DNA]</scope>
</reference>
<keyword evidence="2 4" id="KW-0560">Oxidoreductase</keyword>
<dbReference type="Proteomes" id="UP000176429">
    <property type="component" value="Unassembled WGS sequence"/>
</dbReference>
<evidence type="ECO:0000313" key="8">
    <source>
        <dbReference type="Proteomes" id="UP000176429"/>
    </source>
</evidence>
<dbReference type="Pfam" id="PF02826">
    <property type="entry name" value="2-Hacid_dh_C"/>
    <property type="match status" value="1"/>
</dbReference>
<dbReference type="CDD" id="cd05301">
    <property type="entry name" value="GDH"/>
    <property type="match status" value="1"/>
</dbReference>
<evidence type="ECO:0000256" key="4">
    <source>
        <dbReference type="RuleBase" id="RU003719"/>
    </source>
</evidence>
<dbReference type="AlphaFoldDB" id="A0A1G2P3J7"/>
<dbReference type="PANTHER" id="PTHR10996:SF283">
    <property type="entry name" value="GLYOXYLATE_HYDROXYPYRUVATE REDUCTASE B"/>
    <property type="match status" value="1"/>
</dbReference>
<evidence type="ECO:0000259" key="6">
    <source>
        <dbReference type="Pfam" id="PF02826"/>
    </source>
</evidence>
<accession>A0A1G2P3J7</accession>
<evidence type="ECO:0000256" key="2">
    <source>
        <dbReference type="ARBA" id="ARBA00023002"/>
    </source>
</evidence>
<keyword evidence="3" id="KW-0520">NAD</keyword>
<dbReference type="InterPro" id="IPR029752">
    <property type="entry name" value="D-isomer_DH_CS1"/>
</dbReference>
<evidence type="ECO:0008006" key="9">
    <source>
        <dbReference type="Google" id="ProtNLM"/>
    </source>
</evidence>
<dbReference type="InterPro" id="IPR006140">
    <property type="entry name" value="D-isomer_DH_NAD-bd"/>
</dbReference>
<dbReference type="SUPFAM" id="SSF52283">
    <property type="entry name" value="Formate/glycerate dehydrogenase catalytic domain-like"/>
    <property type="match status" value="1"/>
</dbReference>
<feature type="domain" description="D-isomer specific 2-hydroxyacid dehydrogenase catalytic" evidence="5">
    <location>
        <begin position="5"/>
        <end position="322"/>
    </location>
</feature>
<comment type="similarity">
    <text evidence="1 4">Belongs to the D-isomer specific 2-hydroxyacid dehydrogenase family.</text>
</comment>
<dbReference type="SUPFAM" id="SSF51735">
    <property type="entry name" value="NAD(P)-binding Rossmann-fold domains"/>
    <property type="match status" value="1"/>
</dbReference>
<dbReference type="PROSITE" id="PS00671">
    <property type="entry name" value="D_2_HYDROXYACID_DH_3"/>
    <property type="match status" value="1"/>
</dbReference>
<dbReference type="GO" id="GO:0005829">
    <property type="term" value="C:cytosol"/>
    <property type="evidence" value="ECO:0007669"/>
    <property type="project" value="TreeGrafter"/>
</dbReference>
<feature type="domain" description="D-isomer specific 2-hydroxyacid dehydrogenase NAD-binding" evidence="6">
    <location>
        <begin position="113"/>
        <end position="291"/>
    </location>
</feature>
<dbReference type="EMBL" id="MHSH01000011">
    <property type="protein sequence ID" value="OHA42131.1"/>
    <property type="molecule type" value="Genomic_DNA"/>
</dbReference>
<sequence>MAKKIFITRRIPENGIQMLRQKGFEVVVNDEDRPLSKVELKDKLVEGGYDGVISLLTDVVDGEVMDVAPTVKIFANYAIGFNNFDLEGAKKRDVVLTNTPGGGADRVAEHTWALILALTCRVVEADKFVREGKYVGWDPMIFHGTKLSGKMLGIIGTGRIGADVVHRALHGFNMKVVYFDIIRNKDLEDKYGAVFMETPEEVLKISDIVSVHVPLTPQTRHLINGERLKLMKPTAFLVNTARGPIVDEKALYGALKSGVIAGAGLDVFEDEPKLYPGLSTLPNVVLTPHIASATKEAREEMSAIAAQNIIAFFETGKPLNPVV</sequence>
<evidence type="ECO:0000256" key="1">
    <source>
        <dbReference type="ARBA" id="ARBA00005854"/>
    </source>
</evidence>
<dbReference type="PROSITE" id="PS00670">
    <property type="entry name" value="D_2_HYDROXYACID_DH_2"/>
    <property type="match status" value="1"/>
</dbReference>
<name>A0A1G2P3J7_9BACT</name>
<evidence type="ECO:0000259" key="5">
    <source>
        <dbReference type="Pfam" id="PF00389"/>
    </source>
</evidence>
<comment type="caution">
    <text evidence="7">The sequence shown here is derived from an EMBL/GenBank/DDBJ whole genome shotgun (WGS) entry which is preliminary data.</text>
</comment>
<dbReference type="GO" id="GO:0030267">
    <property type="term" value="F:glyoxylate reductase (NADPH) activity"/>
    <property type="evidence" value="ECO:0007669"/>
    <property type="project" value="TreeGrafter"/>
</dbReference>
<dbReference type="Pfam" id="PF00389">
    <property type="entry name" value="2-Hacid_dh"/>
    <property type="match status" value="1"/>
</dbReference>
<dbReference type="PROSITE" id="PS00065">
    <property type="entry name" value="D_2_HYDROXYACID_DH_1"/>
    <property type="match status" value="1"/>
</dbReference>
<dbReference type="InterPro" id="IPR050223">
    <property type="entry name" value="D-isomer_2-hydroxyacid_DH"/>
</dbReference>
<protein>
    <recommendedName>
        <fullName evidence="9">D-glycerate dehydrogenase</fullName>
    </recommendedName>
</protein>
<organism evidence="7 8">
    <name type="scientific">Candidatus Taylorbacteria bacterium RIFCSPLOWO2_02_FULL_46_40</name>
    <dbReference type="NCBI Taxonomy" id="1802329"/>
    <lineage>
        <taxon>Bacteria</taxon>
        <taxon>Candidatus Tayloriibacteriota</taxon>
    </lineage>
</organism>
<dbReference type="InterPro" id="IPR036291">
    <property type="entry name" value="NAD(P)-bd_dom_sf"/>
</dbReference>
<dbReference type="GO" id="GO:0016618">
    <property type="term" value="F:hydroxypyruvate reductase [NAD(P)H] activity"/>
    <property type="evidence" value="ECO:0007669"/>
    <property type="project" value="TreeGrafter"/>
</dbReference>
<dbReference type="PANTHER" id="PTHR10996">
    <property type="entry name" value="2-HYDROXYACID DEHYDROGENASE-RELATED"/>
    <property type="match status" value="1"/>
</dbReference>
<evidence type="ECO:0000313" key="7">
    <source>
        <dbReference type="EMBL" id="OHA42131.1"/>
    </source>
</evidence>
<dbReference type="InterPro" id="IPR029753">
    <property type="entry name" value="D-isomer_DH_CS"/>
</dbReference>
<gene>
    <name evidence="7" type="ORF">A3H68_03385</name>
</gene>
<dbReference type="InterPro" id="IPR006139">
    <property type="entry name" value="D-isomer_2_OHA_DH_cat_dom"/>
</dbReference>
<dbReference type="FunFam" id="3.40.50.720:FF:000203">
    <property type="entry name" value="D-3-phosphoglycerate dehydrogenase (SerA)"/>
    <property type="match status" value="1"/>
</dbReference>
<dbReference type="Gene3D" id="3.40.50.720">
    <property type="entry name" value="NAD(P)-binding Rossmann-like Domain"/>
    <property type="match status" value="2"/>
</dbReference>
<proteinExistence type="inferred from homology"/>
<evidence type="ECO:0000256" key="3">
    <source>
        <dbReference type="ARBA" id="ARBA00023027"/>
    </source>
</evidence>
<dbReference type="GO" id="GO:0051287">
    <property type="term" value="F:NAD binding"/>
    <property type="evidence" value="ECO:0007669"/>
    <property type="project" value="InterPro"/>
</dbReference>